<gene>
    <name evidence="1" type="ORF">J2851_004834</name>
</gene>
<dbReference type="Proteomes" id="UP000781958">
    <property type="component" value="Unassembled WGS sequence"/>
</dbReference>
<sequence>MDNPKYHVGQIVYFAATAVEHGAPSGAHRIERLLPSDDGRQQYRLKVVDTGRERVAGEGELSGRITVEALAQDLYEAGNSTNVPWARRGRTVRDPWLKEALARLSKGTGDV</sequence>
<reference evidence="1 2" key="1">
    <citation type="submission" date="2021-03" db="EMBL/GenBank/DDBJ databases">
        <title>Genomic Encyclopedia of Type Strains, Phase III (KMG-III): the genomes of soil and plant-associated and newly described type strains.</title>
        <authorList>
            <person name="Whitman W."/>
        </authorList>
    </citation>
    <scope>NUCLEOTIDE SEQUENCE [LARGE SCALE GENOMIC DNA]</scope>
    <source>
        <strain evidence="1 2">IMMIB AFH-6</strain>
    </source>
</reference>
<protein>
    <submittedName>
        <fullName evidence="1">Uncharacterized protein</fullName>
    </submittedName>
</protein>
<organism evidence="1 2">
    <name type="scientific">Azospirillum rugosum</name>
    <dbReference type="NCBI Taxonomy" id="416170"/>
    <lineage>
        <taxon>Bacteria</taxon>
        <taxon>Pseudomonadati</taxon>
        <taxon>Pseudomonadota</taxon>
        <taxon>Alphaproteobacteria</taxon>
        <taxon>Rhodospirillales</taxon>
        <taxon>Azospirillaceae</taxon>
        <taxon>Azospirillum</taxon>
    </lineage>
</organism>
<proteinExistence type="predicted"/>
<evidence type="ECO:0000313" key="1">
    <source>
        <dbReference type="EMBL" id="MBP2295031.1"/>
    </source>
</evidence>
<dbReference type="EMBL" id="JAGINP010000019">
    <property type="protein sequence ID" value="MBP2295031.1"/>
    <property type="molecule type" value="Genomic_DNA"/>
</dbReference>
<evidence type="ECO:0000313" key="2">
    <source>
        <dbReference type="Proteomes" id="UP000781958"/>
    </source>
</evidence>
<accession>A0ABS4SR35</accession>
<dbReference type="RefSeq" id="WP_209769404.1">
    <property type="nucleotide sequence ID" value="NZ_JAGINP010000019.1"/>
</dbReference>
<name>A0ABS4SR35_9PROT</name>
<comment type="caution">
    <text evidence="1">The sequence shown here is derived from an EMBL/GenBank/DDBJ whole genome shotgun (WGS) entry which is preliminary data.</text>
</comment>
<keyword evidence="2" id="KW-1185">Reference proteome</keyword>